<evidence type="ECO:0000256" key="10">
    <source>
        <dbReference type="ARBA" id="ARBA00023242"/>
    </source>
</evidence>
<keyword evidence="4" id="KW-0677">Repeat</keyword>
<feature type="region of interest" description="Disordered" evidence="12">
    <location>
        <begin position="482"/>
        <end position="502"/>
    </location>
</feature>
<dbReference type="FunFam" id="3.30.160.60:FF:000446">
    <property type="entry name" value="Zinc finger protein"/>
    <property type="match status" value="2"/>
</dbReference>
<dbReference type="EMBL" id="CAXKWB010018363">
    <property type="protein sequence ID" value="CAL4120818.1"/>
    <property type="molecule type" value="Genomic_DNA"/>
</dbReference>
<feature type="domain" description="C2H2-type" evidence="13">
    <location>
        <begin position="127"/>
        <end position="154"/>
    </location>
</feature>
<feature type="domain" description="C2H2-type" evidence="13">
    <location>
        <begin position="155"/>
        <end position="182"/>
    </location>
</feature>
<feature type="domain" description="C2H2-type" evidence="13">
    <location>
        <begin position="183"/>
        <end position="210"/>
    </location>
</feature>
<dbReference type="Pfam" id="PF00096">
    <property type="entry name" value="zf-C2H2"/>
    <property type="match status" value="3"/>
</dbReference>
<dbReference type="PROSITE" id="PS00028">
    <property type="entry name" value="ZINC_FINGER_C2H2_1"/>
    <property type="match status" value="7"/>
</dbReference>
<sequence>MSAKYSFKNESDVLAEPRMYVKLVSAVGNMMPHSPQGIGAVPYPADLNSITMNNPAFMQQQQQHFLQQQQQQQSPMMPIQESVAETGEGNLTVGGEPPYQCKICMKVFAIPARLQRHHRVHTGEKPFKCEYCEKTFSVKENLNVHRRIHTKERPYKCNICDRAFEHSGKLHRHMRTHTGERPHKCSECGKTFVQSGQLVIHMRAHTGEKPYTCDYCQKGFTCSKQLKVHIRTHTGEKPYECDVCGKTFGYNHVLKMHKMSHLGEKLYKCTLCDEIFNSRKTLDRHIKDHGQESKPSRKMQVSPPASTSHEDTESSGSNSSRSSPSWDSGDSQDQQPFRGSRRLSECSTGSGYSSDGYIAGKFESLRSGSPGYISDDSGRGASPTGDSNTPPRSPTAFPGATSPGSLTPPHMMESPMYIDNTPPRKYYSQLLKPFPQMISGKSEHSKVHQDVVMITTPSGERVMYPIDLQMLLALTGRDRGDFKRAEEEAQRREKQKTQEEQARQQEFLNSVIKVFKTILGGREGLEPLGYPHVPVDTLIINLLKKLNLQACKEPSLSSMDRIKVNLRMVLENIVPNAMINWKEKSIEDIVLE</sequence>
<keyword evidence="5 11" id="KW-0863">Zinc-finger</keyword>
<dbReference type="PANTHER" id="PTHR16515">
    <property type="entry name" value="PR DOMAIN ZINC FINGER PROTEIN"/>
    <property type="match status" value="1"/>
</dbReference>
<dbReference type="GO" id="GO:0010468">
    <property type="term" value="P:regulation of gene expression"/>
    <property type="evidence" value="ECO:0007669"/>
    <property type="project" value="TreeGrafter"/>
</dbReference>
<dbReference type="GO" id="GO:0005634">
    <property type="term" value="C:nucleus"/>
    <property type="evidence" value="ECO:0007669"/>
    <property type="project" value="UniProtKB-SubCell"/>
</dbReference>
<evidence type="ECO:0000256" key="6">
    <source>
        <dbReference type="ARBA" id="ARBA00022833"/>
    </source>
</evidence>
<comment type="subcellular location">
    <subcellularLocation>
        <location evidence="1">Nucleus</location>
    </subcellularLocation>
</comment>
<feature type="non-terminal residue" evidence="14">
    <location>
        <position position="592"/>
    </location>
</feature>
<keyword evidence="8" id="KW-0238">DNA-binding</keyword>
<feature type="region of interest" description="Disordered" evidence="12">
    <location>
        <begin position="368"/>
        <end position="417"/>
    </location>
</feature>
<evidence type="ECO:0000259" key="13">
    <source>
        <dbReference type="PROSITE" id="PS50157"/>
    </source>
</evidence>
<evidence type="ECO:0000256" key="5">
    <source>
        <dbReference type="ARBA" id="ARBA00022771"/>
    </source>
</evidence>
<comment type="caution">
    <text evidence="14">The sequence shown here is derived from an EMBL/GenBank/DDBJ whole genome shotgun (WGS) entry which is preliminary data.</text>
</comment>
<feature type="domain" description="C2H2-type" evidence="13">
    <location>
        <begin position="211"/>
        <end position="238"/>
    </location>
</feature>
<dbReference type="PROSITE" id="PS50157">
    <property type="entry name" value="ZINC_FINGER_C2H2_2"/>
    <property type="match status" value="7"/>
</dbReference>
<evidence type="ECO:0000256" key="3">
    <source>
        <dbReference type="ARBA" id="ARBA00022723"/>
    </source>
</evidence>
<comment type="similarity">
    <text evidence="2">Belongs to the krueppel C2H2-type zinc-finger protein family.</text>
</comment>
<feature type="domain" description="C2H2-type" evidence="13">
    <location>
        <begin position="99"/>
        <end position="126"/>
    </location>
</feature>
<evidence type="ECO:0000256" key="7">
    <source>
        <dbReference type="ARBA" id="ARBA00023015"/>
    </source>
</evidence>
<dbReference type="FunFam" id="3.30.160.60:FF:000997">
    <property type="entry name" value="Zinc finger and BTB domain-containing protein 11"/>
    <property type="match status" value="1"/>
</dbReference>
<dbReference type="FunFam" id="3.30.160.60:FF:001498">
    <property type="entry name" value="Zinc finger protein 404"/>
    <property type="match status" value="1"/>
</dbReference>
<evidence type="ECO:0000256" key="11">
    <source>
        <dbReference type="PROSITE-ProRule" id="PRU00042"/>
    </source>
</evidence>
<evidence type="ECO:0000313" key="15">
    <source>
        <dbReference type="Proteomes" id="UP001497623"/>
    </source>
</evidence>
<dbReference type="SMART" id="SM00355">
    <property type="entry name" value="ZnF_C2H2"/>
    <property type="match status" value="7"/>
</dbReference>
<evidence type="ECO:0000256" key="12">
    <source>
        <dbReference type="SAM" id="MobiDB-lite"/>
    </source>
</evidence>
<evidence type="ECO:0000313" key="14">
    <source>
        <dbReference type="EMBL" id="CAL4120818.1"/>
    </source>
</evidence>
<evidence type="ECO:0000256" key="4">
    <source>
        <dbReference type="ARBA" id="ARBA00022737"/>
    </source>
</evidence>
<dbReference type="InterPro" id="IPR013087">
    <property type="entry name" value="Znf_C2H2_type"/>
</dbReference>
<dbReference type="Pfam" id="PF13894">
    <property type="entry name" value="zf-C2H2_4"/>
    <property type="match status" value="2"/>
</dbReference>
<dbReference type="AlphaFoldDB" id="A0AAV2RCZ9"/>
<organism evidence="14 15">
    <name type="scientific">Meganyctiphanes norvegica</name>
    <name type="common">Northern krill</name>
    <name type="synonym">Thysanopoda norvegica</name>
    <dbReference type="NCBI Taxonomy" id="48144"/>
    <lineage>
        <taxon>Eukaryota</taxon>
        <taxon>Metazoa</taxon>
        <taxon>Ecdysozoa</taxon>
        <taxon>Arthropoda</taxon>
        <taxon>Crustacea</taxon>
        <taxon>Multicrustacea</taxon>
        <taxon>Malacostraca</taxon>
        <taxon>Eumalacostraca</taxon>
        <taxon>Eucarida</taxon>
        <taxon>Euphausiacea</taxon>
        <taxon>Euphausiidae</taxon>
        <taxon>Meganyctiphanes</taxon>
    </lineage>
</organism>
<dbReference type="InterPro" id="IPR036236">
    <property type="entry name" value="Znf_C2H2_sf"/>
</dbReference>
<keyword evidence="9" id="KW-0804">Transcription</keyword>
<evidence type="ECO:0000256" key="1">
    <source>
        <dbReference type="ARBA" id="ARBA00004123"/>
    </source>
</evidence>
<keyword evidence="15" id="KW-1185">Reference proteome</keyword>
<dbReference type="FunFam" id="3.30.160.60:FF:001480">
    <property type="entry name" value="Si:cabz01071911.3"/>
    <property type="match status" value="1"/>
</dbReference>
<dbReference type="Proteomes" id="UP001497623">
    <property type="component" value="Unassembled WGS sequence"/>
</dbReference>
<feature type="compositionally biased region" description="Low complexity" evidence="12">
    <location>
        <begin position="314"/>
        <end position="333"/>
    </location>
</feature>
<dbReference type="SUPFAM" id="SSF57667">
    <property type="entry name" value="beta-beta-alpha zinc fingers"/>
    <property type="match status" value="4"/>
</dbReference>
<name>A0AAV2RCZ9_MEGNR</name>
<keyword evidence="10" id="KW-0539">Nucleus</keyword>
<gene>
    <name evidence="14" type="ORF">MNOR_LOCUS22123</name>
</gene>
<evidence type="ECO:0000256" key="2">
    <source>
        <dbReference type="ARBA" id="ARBA00006991"/>
    </source>
</evidence>
<feature type="domain" description="C2H2-type" evidence="13">
    <location>
        <begin position="267"/>
        <end position="294"/>
    </location>
</feature>
<dbReference type="PANTHER" id="PTHR16515:SF66">
    <property type="entry name" value="C2H2-TYPE DOMAIN-CONTAINING PROTEIN"/>
    <property type="match status" value="1"/>
</dbReference>
<protein>
    <recommendedName>
        <fullName evidence="13">C2H2-type domain-containing protein</fullName>
    </recommendedName>
</protein>
<dbReference type="Pfam" id="PF13912">
    <property type="entry name" value="zf-C2H2_6"/>
    <property type="match status" value="1"/>
</dbReference>
<accession>A0AAV2RCZ9</accession>
<reference evidence="14 15" key="1">
    <citation type="submission" date="2024-05" db="EMBL/GenBank/DDBJ databases">
        <authorList>
            <person name="Wallberg A."/>
        </authorList>
    </citation>
    <scope>NUCLEOTIDE SEQUENCE [LARGE SCALE GENOMIC DNA]</scope>
</reference>
<dbReference type="GO" id="GO:0008270">
    <property type="term" value="F:zinc ion binding"/>
    <property type="evidence" value="ECO:0007669"/>
    <property type="project" value="UniProtKB-KW"/>
</dbReference>
<dbReference type="Gene3D" id="3.30.160.60">
    <property type="entry name" value="Classic Zinc Finger"/>
    <property type="match status" value="7"/>
</dbReference>
<keyword evidence="7" id="KW-0805">Transcription regulation</keyword>
<evidence type="ECO:0000256" key="8">
    <source>
        <dbReference type="ARBA" id="ARBA00023125"/>
    </source>
</evidence>
<keyword evidence="3" id="KW-0479">Metal-binding</keyword>
<dbReference type="GO" id="GO:0003677">
    <property type="term" value="F:DNA binding"/>
    <property type="evidence" value="ECO:0007669"/>
    <property type="project" value="UniProtKB-KW"/>
</dbReference>
<dbReference type="FunFam" id="3.30.160.60:FF:001506">
    <property type="entry name" value="Zinc finger protein"/>
    <property type="match status" value="1"/>
</dbReference>
<proteinExistence type="inferred from homology"/>
<keyword evidence="6" id="KW-0862">Zinc</keyword>
<evidence type="ECO:0000256" key="9">
    <source>
        <dbReference type="ARBA" id="ARBA00023163"/>
    </source>
</evidence>
<feature type="domain" description="C2H2-type" evidence="13">
    <location>
        <begin position="239"/>
        <end position="266"/>
    </location>
</feature>
<dbReference type="InterPro" id="IPR050331">
    <property type="entry name" value="Zinc_finger"/>
</dbReference>
<feature type="region of interest" description="Disordered" evidence="12">
    <location>
        <begin position="287"/>
        <end position="351"/>
    </location>
</feature>